<evidence type="ECO:0000256" key="1">
    <source>
        <dbReference type="SAM" id="Phobius"/>
    </source>
</evidence>
<feature type="transmembrane region" description="Helical" evidence="1">
    <location>
        <begin position="163"/>
        <end position="184"/>
    </location>
</feature>
<keyword evidence="1" id="KW-1133">Transmembrane helix</keyword>
<name>A0AAN7Q4F6_9COLE</name>
<keyword evidence="3" id="KW-1185">Reference proteome</keyword>
<feature type="transmembrane region" description="Helical" evidence="1">
    <location>
        <begin position="343"/>
        <end position="361"/>
    </location>
</feature>
<feature type="transmembrane region" description="Helical" evidence="1">
    <location>
        <begin position="310"/>
        <end position="331"/>
    </location>
</feature>
<dbReference type="EMBL" id="JARPUR010000003">
    <property type="protein sequence ID" value="KAK4879440.1"/>
    <property type="molecule type" value="Genomic_DNA"/>
</dbReference>
<reference evidence="3" key="1">
    <citation type="submission" date="2023-01" db="EMBL/GenBank/DDBJ databases">
        <title>Key to firefly adult light organ development and bioluminescence: homeobox transcription factors regulate luciferase expression and transportation to peroxisome.</title>
        <authorList>
            <person name="Fu X."/>
        </authorList>
    </citation>
    <scope>NUCLEOTIDE SEQUENCE [LARGE SCALE GENOMIC DNA]</scope>
</reference>
<keyword evidence="1" id="KW-0812">Transmembrane</keyword>
<feature type="transmembrane region" description="Helical" evidence="1">
    <location>
        <begin position="196"/>
        <end position="214"/>
    </location>
</feature>
<keyword evidence="1" id="KW-0472">Membrane</keyword>
<gene>
    <name evidence="2" type="ORF">RN001_007586</name>
</gene>
<protein>
    <recommendedName>
        <fullName evidence="4">Gustatory receptor</fullName>
    </recommendedName>
</protein>
<dbReference type="AlphaFoldDB" id="A0AAN7Q4F6"/>
<proteinExistence type="predicted"/>
<organism evidence="2 3">
    <name type="scientific">Aquatica leii</name>
    <dbReference type="NCBI Taxonomy" id="1421715"/>
    <lineage>
        <taxon>Eukaryota</taxon>
        <taxon>Metazoa</taxon>
        <taxon>Ecdysozoa</taxon>
        <taxon>Arthropoda</taxon>
        <taxon>Hexapoda</taxon>
        <taxon>Insecta</taxon>
        <taxon>Pterygota</taxon>
        <taxon>Neoptera</taxon>
        <taxon>Endopterygota</taxon>
        <taxon>Coleoptera</taxon>
        <taxon>Polyphaga</taxon>
        <taxon>Elateriformia</taxon>
        <taxon>Elateroidea</taxon>
        <taxon>Lampyridae</taxon>
        <taxon>Luciolinae</taxon>
        <taxon>Aquatica</taxon>
    </lineage>
</organism>
<comment type="caution">
    <text evidence="2">The sequence shown here is derived from an EMBL/GenBank/DDBJ whole genome shotgun (WGS) entry which is preliminary data.</text>
</comment>
<evidence type="ECO:0008006" key="4">
    <source>
        <dbReference type="Google" id="ProtNLM"/>
    </source>
</evidence>
<feature type="transmembrane region" description="Helical" evidence="1">
    <location>
        <begin position="94"/>
        <end position="114"/>
    </location>
</feature>
<evidence type="ECO:0000313" key="3">
    <source>
        <dbReference type="Proteomes" id="UP001353858"/>
    </source>
</evidence>
<dbReference type="Proteomes" id="UP001353858">
    <property type="component" value="Unassembled WGS sequence"/>
</dbReference>
<sequence length="441" mass="50478">MKKTLSNSGVSIKKQWPYIEIMNFLSAFVENRPTSPSGAPTILNAPASPLQIQSGTETSTEISPIWIFIHEIKASGISSRLSQKIIVETMNFSIIYPILFTTVYVYNFVAYIMYQRLKFLNDYINHKEKTMTFDYDSIFQVLKVTAKIHHIIAMLAKKFDKTFGWGIFATISLSFILMIVSIVMRGEISQVRPIQAYVLNAILMVSSLLLVVNCQRIKYEAEKVRYSVCMLTYPYFDNELSNKRCTLLYQFLQEPLQLEGVGFYPLDVTVITLKEETVTLDKDSIFEVLKVTGEIHYIIAMIAKKFDKTFGWGIFTTISLSFMIVVVTIVMRGQISQFHPVQAYALNGILMISSIFVVITCQRIRFETHKVRCSVCMLTLPNFDKELSNKRCTLLYQLLQEPIELQASGFYPLDVTVITSHIGILSTLLMFFLNIRDVLDI</sequence>
<accession>A0AAN7Q4F6</accession>
<evidence type="ECO:0000313" key="2">
    <source>
        <dbReference type="EMBL" id="KAK4879440.1"/>
    </source>
</evidence>